<evidence type="ECO:0000313" key="6">
    <source>
        <dbReference type="EMBL" id="PCE26392.1"/>
    </source>
</evidence>
<proteinExistence type="predicted"/>
<reference evidence="6 7" key="1">
    <citation type="submission" date="2017-01" db="EMBL/GenBank/DDBJ databases">
        <title>Whole-Genome Shotgun Sequencing of Two beta-Proteobacterial Species in Search of the Bulgecin Biosynthetic Cluster.</title>
        <authorList>
            <person name="Horsman M.E."/>
            <person name="Marous D.R."/>
            <person name="Li R."/>
            <person name="Oliver R.A."/>
            <person name="Byun B."/>
            <person name="Emrich S.J."/>
            <person name="Boggess B."/>
            <person name="Townsend C.A."/>
            <person name="Mobashery S."/>
        </authorList>
    </citation>
    <scope>NUCLEOTIDE SEQUENCE [LARGE SCALE GENOMIC DNA]</scope>
    <source>
        <strain evidence="6 7">ATCC 31363</strain>
    </source>
</reference>
<organism evidence="6 7">
    <name type="scientific">Paraburkholderia acidicola</name>
    <dbReference type="NCBI Taxonomy" id="1912599"/>
    <lineage>
        <taxon>Bacteria</taxon>
        <taxon>Pseudomonadati</taxon>
        <taxon>Pseudomonadota</taxon>
        <taxon>Betaproteobacteria</taxon>
        <taxon>Burkholderiales</taxon>
        <taxon>Burkholderiaceae</taxon>
        <taxon>Paraburkholderia</taxon>
    </lineage>
</organism>
<dbReference type="InterPro" id="IPR049327">
    <property type="entry name" value="TibC/BAHTCr-like_N"/>
</dbReference>
<dbReference type="InterPro" id="IPR002201">
    <property type="entry name" value="Glyco_trans_9"/>
</dbReference>
<protein>
    <submittedName>
        <fullName evidence="6">Autotransporter strand-loop-strand O-heptosyltransferase</fullName>
    </submittedName>
</protein>
<dbReference type="GO" id="GO:0008713">
    <property type="term" value="F:ADP-heptose-lipopolysaccharide heptosyltransferase activity"/>
    <property type="evidence" value="ECO:0007669"/>
    <property type="project" value="TreeGrafter"/>
</dbReference>
<dbReference type="EMBL" id="JAOALG010000001">
    <property type="protein sequence ID" value="MEQ5840186.1"/>
    <property type="molecule type" value="Genomic_DNA"/>
</dbReference>
<keyword evidence="2 6" id="KW-0808">Transferase</keyword>
<keyword evidence="8" id="KW-1185">Reference proteome</keyword>
<dbReference type="GO" id="GO:0005829">
    <property type="term" value="C:cytosol"/>
    <property type="evidence" value="ECO:0007669"/>
    <property type="project" value="TreeGrafter"/>
</dbReference>
<dbReference type="Pfam" id="PF01075">
    <property type="entry name" value="Glyco_transf_9"/>
    <property type="match status" value="1"/>
</dbReference>
<evidence type="ECO:0000313" key="7">
    <source>
        <dbReference type="Proteomes" id="UP000218022"/>
    </source>
</evidence>
<comment type="caution">
    <text evidence="6">The sequence shown here is derived from an EMBL/GenBank/DDBJ whole genome shotgun (WGS) entry which is preliminary data.</text>
</comment>
<evidence type="ECO:0000313" key="5">
    <source>
        <dbReference type="EMBL" id="MEQ5840186.1"/>
    </source>
</evidence>
<dbReference type="EMBL" id="MTZV01000004">
    <property type="protein sequence ID" value="PCE26392.1"/>
    <property type="molecule type" value="Genomic_DNA"/>
</dbReference>
<dbReference type="PANTHER" id="PTHR30160:SF1">
    <property type="entry name" value="LIPOPOLYSACCHARIDE 1,2-N-ACETYLGLUCOSAMINETRANSFERASE-RELATED"/>
    <property type="match status" value="1"/>
</dbReference>
<feature type="region of interest" description="Disordered" evidence="3">
    <location>
        <begin position="1"/>
        <end position="43"/>
    </location>
</feature>
<dbReference type="PANTHER" id="PTHR30160">
    <property type="entry name" value="TETRAACYLDISACCHARIDE 4'-KINASE-RELATED"/>
    <property type="match status" value="1"/>
</dbReference>
<evidence type="ECO:0000313" key="8">
    <source>
        <dbReference type="Proteomes" id="UP001469089"/>
    </source>
</evidence>
<dbReference type="OrthoDB" id="5561008at2"/>
<evidence type="ECO:0000256" key="1">
    <source>
        <dbReference type="ARBA" id="ARBA00022676"/>
    </source>
</evidence>
<dbReference type="InterPro" id="IPR051199">
    <property type="entry name" value="LPS_LOS_Heptosyltrfase"/>
</dbReference>
<feature type="domain" description="Autotransproter heptosyltransferase TibC/BAHTCr-like N-terminal" evidence="4">
    <location>
        <begin position="43"/>
        <end position="104"/>
    </location>
</feature>
<accession>A0A2A4F125</accession>
<reference evidence="5 8" key="3">
    <citation type="journal article" date="2024" name="Chem. Sci.">
        <title>Discovery of a lagriamide polyketide by integrated genome mining, isotopic labeling, and untargeted metabolomics.</title>
        <authorList>
            <person name="Fergusson C.H."/>
            <person name="Saulog J."/>
            <person name="Paulo B.S."/>
            <person name="Wilson D.M."/>
            <person name="Liu D.Y."/>
            <person name="Morehouse N.J."/>
            <person name="Waterworth S."/>
            <person name="Barkei J."/>
            <person name="Gray C.A."/>
            <person name="Kwan J.C."/>
            <person name="Eustaquio A.S."/>
            <person name="Linington R.G."/>
        </authorList>
    </citation>
    <scope>NUCLEOTIDE SEQUENCE [LARGE SCALE GENOMIC DNA]</scope>
    <source>
        <strain evidence="5 8">RL17-338-BIF-B</strain>
    </source>
</reference>
<dbReference type="InterPro" id="IPR030929">
    <property type="entry name" value="Aah/TibC-like"/>
</dbReference>
<dbReference type="Proteomes" id="UP001469089">
    <property type="component" value="Unassembled WGS sequence"/>
</dbReference>
<name>A0A2A4F125_9BURK</name>
<keyword evidence="1" id="KW-0328">Glycosyltransferase</keyword>
<dbReference type="RefSeq" id="WP_096722300.1">
    <property type="nucleotide sequence ID" value="NZ_JAOALG010000001.1"/>
</dbReference>
<dbReference type="Gene3D" id="3.40.50.2000">
    <property type="entry name" value="Glycogen Phosphorylase B"/>
    <property type="match status" value="1"/>
</dbReference>
<gene>
    <name evidence="6" type="ORF">BWP39_17885</name>
    <name evidence="5" type="ORF">N0A02_12190</name>
</gene>
<evidence type="ECO:0000259" key="4">
    <source>
        <dbReference type="Pfam" id="PF21129"/>
    </source>
</evidence>
<dbReference type="Pfam" id="PF21129">
    <property type="entry name" value="TibC_1st"/>
    <property type="match status" value="1"/>
</dbReference>
<evidence type="ECO:0000256" key="3">
    <source>
        <dbReference type="SAM" id="MobiDB-lite"/>
    </source>
</evidence>
<sequence length="422" mass="47509">MNSDVTAPVADASTSGASVPGPAAGRPQTPAYPPPANVPTQQGPAGIHFDFNDGCRVTLPVGNWHVCLRDCDTGNVLFETEIARGYVASTRKYYARFEILVWARVALARDSKAPPTLHHVYDASGKEVLVQFPVGTIGDTIGWMPYAAAFQRRHGCRLTCAMSEKLIPLFRDAYPEIGFVTHEQVQPQRYYATYSLGLFFDDDEKIHQPSDFRLVGLHRTAGYILGVDPREEPPEVELPDDTRPIDEPYVCIAVQSSTQCKYWNNPTGWHDVIAFLKEAGYRVVCIDQKKVHGTGMAWNHIPHGVEDETGDRPLVERARWLKHAAFFIGLSSGLSWLAWAVRTPAVMISGFTHPVNEFHTPYRVINYHVCNSCWNDPRVRFDHHDFLWCPRHKDTSRQFECSRLIESKQVIDAIRTIPGALR</sequence>
<dbReference type="SUPFAM" id="SSF53756">
    <property type="entry name" value="UDP-Glycosyltransferase/glycogen phosphorylase"/>
    <property type="match status" value="1"/>
</dbReference>
<dbReference type="GO" id="GO:0009244">
    <property type="term" value="P:lipopolysaccharide core region biosynthetic process"/>
    <property type="evidence" value="ECO:0007669"/>
    <property type="project" value="TreeGrafter"/>
</dbReference>
<dbReference type="NCBIfam" id="TIGR04414">
    <property type="entry name" value="hepto_Aah_TibC"/>
    <property type="match status" value="1"/>
</dbReference>
<reference evidence="5" key="2">
    <citation type="submission" date="2022-09" db="EMBL/GenBank/DDBJ databases">
        <authorList>
            <person name="Fergusson C."/>
            <person name="Paulo B.S."/>
            <person name="Eustaquio A.S."/>
            <person name="Linington R."/>
        </authorList>
    </citation>
    <scope>NUCLEOTIDE SEQUENCE</scope>
    <source>
        <strain evidence="5">RL17-338-BIF-B</strain>
    </source>
</reference>
<evidence type="ECO:0000256" key="2">
    <source>
        <dbReference type="ARBA" id="ARBA00022679"/>
    </source>
</evidence>
<dbReference type="Proteomes" id="UP000218022">
    <property type="component" value="Unassembled WGS sequence"/>
</dbReference>
<dbReference type="AlphaFoldDB" id="A0A2A4F125"/>